<dbReference type="HOGENOM" id="CLU_1794654_0_0_10"/>
<accession>B3EQK0</accession>
<dbReference type="OrthoDB" id="9780326at2"/>
<sequence>MIRINKSPRDILDNIYSLAYWMTGNEHASGELVKTTYSNAGNCSQETDLLKSFRDSYVKRYGQDSDLYIKESALATDKSLRESIRQKAADVKLSVLLSEISGLKHRQISEIMEKPVETIRLWLLWGRKSLVNETLLKASA</sequence>
<name>B3EQK0_CHLPB</name>
<dbReference type="eggNOG" id="COG1595">
    <property type="taxonomic scope" value="Bacteria"/>
</dbReference>
<gene>
    <name evidence="1" type="ordered locus">Cphamn1_1095</name>
</gene>
<dbReference type="STRING" id="331678.Cphamn1_1095"/>
<dbReference type="SUPFAM" id="SSF88659">
    <property type="entry name" value="Sigma3 and sigma4 domains of RNA polymerase sigma factors"/>
    <property type="match status" value="1"/>
</dbReference>
<dbReference type="InterPro" id="IPR013324">
    <property type="entry name" value="RNA_pol_sigma_r3/r4-like"/>
</dbReference>
<dbReference type="EMBL" id="CP001101">
    <property type="protein sequence ID" value="ACE04033.1"/>
    <property type="molecule type" value="Genomic_DNA"/>
</dbReference>
<protein>
    <submittedName>
        <fullName evidence="1">Sigma-24 (FecI-like)</fullName>
    </submittedName>
</protein>
<reference evidence="1" key="1">
    <citation type="submission" date="2008-06" db="EMBL/GenBank/DDBJ databases">
        <title>Complete sequence of Chlorobium phaeobacteroides BS1.</title>
        <authorList>
            <consortium name="US DOE Joint Genome Institute"/>
            <person name="Lucas S."/>
            <person name="Copeland A."/>
            <person name="Lapidus A."/>
            <person name="Glavina del Rio T."/>
            <person name="Dalin E."/>
            <person name="Tice H."/>
            <person name="Bruce D."/>
            <person name="Goodwin L."/>
            <person name="Pitluck S."/>
            <person name="Schmutz J."/>
            <person name="Larimer F."/>
            <person name="Land M."/>
            <person name="Hauser L."/>
            <person name="Kyrpides N."/>
            <person name="Ovchinnikova G."/>
            <person name="Li T."/>
            <person name="Liu Z."/>
            <person name="Zhao F."/>
            <person name="Overmann J."/>
            <person name="Bryant D.A."/>
            <person name="Richardson P."/>
        </authorList>
    </citation>
    <scope>NUCLEOTIDE SEQUENCE [LARGE SCALE GENOMIC DNA]</scope>
    <source>
        <strain evidence="1">BS1</strain>
    </source>
</reference>
<organism evidence="1">
    <name type="scientific">Chlorobium phaeobacteroides (strain BS1)</name>
    <dbReference type="NCBI Taxonomy" id="331678"/>
    <lineage>
        <taxon>Bacteria</taxon>
        <taxon>Pseudomonadati</taxon>
        <taxon>Chlorobiota</taxon>
        <taxon>Chlorobiia</taxon>
        <taxon>Chlorobiales</taxon>
        <taxon>Chlorobiaceae</taxon>
        <taxon>Chlorobium/Pelodictyon group</taxon>
        <taxon>Chlorobium</taxon>
    </lineage>
</organism>
<proteinExistence type="predicted"/>
<evidence type="ECO:0000313" key="1">
    <source>
        <dbReference type="EMBL" id="ACE04033.1"/>
    </source>
</evidence>
<dbReference type="AlphaFoldDB" id="B3EQK0"/>
<dbReference type="KEGG" id="cpb:Cphamn1_1095"/>